<dbReference type="PANTHER" id="PTHR37507">
    <property type="entry name" value="SPORULATION PROTEIN YDCC"/>
    <property type="match status" value="1"/>
</dbReference>
<dbReference type="Gene3D" id="2.50.20.10">
    <property type="entry name" value="Lipoprotein localisation LolA/LolB/LppX"/>
    <property type="match status" value="1"/>
</dbReference>
<sequence length="378" mass="39928">MRRISLFLVLLISVLSLAACTEALPTAEEIVERMETAREGMNDAHATVAFDFTSPEQSGRIVVEGWMQKTGETDAAGKPIGRMRVEVLEASEAAMVGTIAVSDGTTFWLYNPAENTAITGEAGQMKDAMQATPAGAATMLTDIIAQGLEAVNLEVLGTEQVAGNETWKVLVTPKSETTAQLQLDGIIEGTMWVDTELALPLKLAVDARDFGQGTMEVQSIETNSGLSADIFAFTPPAGTTIIQAEELIAQMSERAPAAATIEEARTSVSFVLREPTYIPAGMTLIEVRVVGTSTVILNYSGDTGSMSVVQSNEDVGRDREPPTGSVVEEVTVDGVPATLISGNNGQGSLLRWEVDGIRYVIAGTLSGDEAIAVGEGLE</sequence>
<comment type="caution">
    <text evidence="3">The sequence shown here is derived from an EMBL/GenBank/DDBJ whole genome shotgun (WGS) entry which is preliminary data.</text>
</comment>
<evidence type="ECO:0000313" key="3">
    <source>
        <dbReference type="EMBL" id="MBP1465317.1"/>
    </source>
</evidence>
<evidence type="ECO:0000256" key="1">
    <source>
        <dbReference type="SAM" id="SignalP"/>
    </source>
</evidence>
<dbReference type="InterPro" id="IPR029046">
    <property type="entry name" value="LolA/LolB/LppX"/>
</dbReference>
<accession>A0ABS4D797</accession>
<reference evidence="3 4" key="1">
    <citation type="submission" date="2021-03" db="EMBL/GenBank/DDBJ databases">
        <authorList>
            <person name="Grouzdev D.S."/>
        </authorList>
    </citation>
    <scope>NUCLEOTIDE SEQUENCE [LARGE SCALE GENOMIC DNA]</scope>
    <source>
        <strain evidence="3 4">M50-1</strain>
    </source>
</reference>
<dbReference type="Proteomes" id="UP001193081">
    <property type="component" value="Unassembled WGS sequence"/>
</dbReference>
<dbReference type="InterPro" id="IPR019207">
    <property type="entry name" value="DUF2092"/>
</dbReference>
<dbReference type="SUPFAM" id="SSF89392">
    <property type="entry name" value="Prokaryotic lipoproteins and lipoprotein localization factors"/>
    <property type="match status" value="1"/>
</dbReference>
<keyword evidence="4" id="KW-1185">Reference proteome</keyword>
<dbReference type="PROSITE" id="PS51257">
    <property type="entry name" value="PROKAR_LIPOPROTEIN"/>
    <property type="match status" value="1"/>
</dbReference>
<name>A0ABS4D797_9CHLR</name>
<evidence type="ECO:0000313" key="4">
    <source>
        <dbReference type="Proteomes" id="UP001193081"/>
    </source>
</evidence>
<proteinExistence type="predicted"/>
<dbReference type="PANTHER" id="PTHR37507:SF2">
    <property type="entry name" value="SPORULATION PROTEIN YDCC"/>
    <property type="match status" value="1"/>
</dbReference>
<dbReference type="RefSeq" id="WP_135477368.1">
    <property type="nucleotide sequence ID" value="NZ_SIJK02000008.1"/>
</dbReference>
<feature type="signal peptide" evidence="1">
    <location>
        <begin position="1"/>
        <end position="18"/>
    </location>
</feature>
<dbReference type="InterPro" id="IPR052944">
    <property type="entry name" value="Sporulation_related"/>
</dbReference>
<feature type="domain" description="DUF4367" evidence="2">
    <location>
        <begin position="274"/>
        <end position="376"/>
    </location>
</feature>
<dbReference type="Pfam" id="PF09865">
    <property type="entry name" value="DUF2092"/>
    <property type="match status" value="1"/>
</dbReference>
<gene>
    <name evidence="3" type="ORF">EYB53_006330</name>
</gene>
<protein>
    <submittedName>
        <fullName evidence="3">DUF4367 domain-containing protein</fullName>
    </submittedName>
</protein>
<organism evidence="3 4">
    <name type="scientific">Candidatus Chloroploca mongolica</name>
    <dbReference type="NCBI Taxonomy" id="2528176"/>
    <lineage>
        <taxon>Bacteria</taxon>
        <taxon>Bacillati</taxon>
        <taxon>Chloroflexota</taxon>
        <taxon>Chloroflexia</taxon>
        <taxon>Chloroflexales</taxon>
        <taxon>Chloroflexineae</taxon>
        <taxon>Oscillochloridaceae</taxon>
        <taxon>Candidatus Chloroploca</taxon>
    </lineage>
</organism>
<dbReference type="EMBL" id="SIJK02000008">
    <property type="protein sequence ID" value="MBP1465317.1"/>
    <property type="molecule type" value="Genomic_DNA"/>
</dbReference>
<feature type="chain" id="PRO_5045167141" evidence="1">
    <location>
        <begin position="19"/>
        <end position="378"/>
    </location>
</feature>
<dbReference type="InterPro" id="IPR025377">
    <property type="entry name" value="DUF4367"/>
</dbReference>
<evidence type="ECO:0000259" key="2">
    <source>
        <dbReference type="Pfam" id="PF14285"/>
    </source>
</evidence>
<keyword evidence="1" id="KW-0732">Signal</keyword>
<dbReference type="Pfam" id="PF14285">
    <property type="entry name" value="DUF4367"/>
    <property type="match status" value="1"/>
</dbReference>